<dbReference type="EMBL" id="JAGPYM010000001">
    <property type="protein sequence ID" value="KAH6899997.1"/>
    <property type="molecule type" value="Genomic_DNA"/>
</dbReference>
<feature type="compositionally biased region" description="Low complexity" evidence="6">
    <location>
        <begin position="198"/>
        <end position="213"/>
    </location>
</feature>
<feature type="region of interest" description="Disordered" evidence="6">
    <location>
        <begin position="198"/>
        <end position="241"/>
    </location>
</feature>
<proteinExistence type="predicted"/>
<dbReference type="Proteomes" id="UP000777438">
    <property type="component" value="Unassembled WGS sequence"/>
</dbReference>
<reference evidence="9 10" key="1">
    <citation type="journal article" date="2021" name="Nat. Commun.">
        <title>Genetic determinants of endophytism in the Arabidopsis root mycobiome.</title>
        <authorList>
            <person name="Mesny F."/>
            <person name="Miyauchi S."/>
            <person name="Thiergart T."/>
            <person name="Pickel B."/>
            <person name="Atanasova L."/>
            <person name="Karlsson M."/>
            <person name="Huettel B."/>
            <person name="Barry K.W."/>
            <person name="Haridas S."/>
            <person name="Chen C."/>
            <person name="Bauer D."/>
            <person name="Andreopoulos W."/>
            <person name="Pangilinan J."/>
            <person name="LaButti K."/>
            <person name="Riley R."/>
            <person name="Lipzen A."/>
            <person name="Clum A."/>
            <person name="Drula E."/>
            <person name="Henrissat B."/>
            <person name="Kohler A."/>
            <person name="Grigoriev I.V."/>
            <person name="Martin F.M."/>
            <person name="Hacquard S."/>
        </authorList>
    </citation>
    <scope>NUCLEOTIDE SEQUENCE [LARGE SCALE GENOMIC DNA]</scope>
    <source>
        <strain evidence="9 10">MPI-CAGE-CH-0241</strain>
    </source>
</reference>
<dbReference type="InterPro" id="IPR051572">
    <property type="entry name" value="VTC_Complex_Subunit"/>
</dbReference>
<dbReference type="PROSITE" id="PS51382">
    <property type="entry name" value="SPX"/>
    <property type="match status" value="1"/>
</dbReference>
<protein>
    <submittedName>
        <fullName evidence="9">SPX domain-containing protein</fullName>
    </submittedName>
</protein>
<evidence type="ECO:0000313" key="10">
    <source>
        <dbReference type="Proteomes" id="UP000777438"/>
    </source>
</evidence>
<evidence type="ECO:0000259" key="8">
    <source>
        <dbReference type="PROSITE" id="PS51382"/>
    </source>
</evidence>
<dbReference type="GO" id="GO:0005774">
    <property type="term" value="C:vacuolar membrane"/>
    <property type="evidence" value="ECO:0007669"/>
    <property type="project" value="UniProtKB-SubCell"/>
</dbReference>
<evidence type="ECO:0000256" key="7">
    <source>
        <dbReference type="SAM" id="Phobius"/>
    </source>
</evidence>
<dbReference type="CDD" id="cd14474">
    <property type="entry name" value="SPX_YDR089W"/>
    <property type="match status" value="1"/>
</dbReference>
<feature type="compositionally biased region" description="Polar residues" evidence="6">
    <location>
        <begin position="323"/>
        <end position="334"/>
    </location>
</feature>
<feature type="domain" description="SPX" evidence="8">
    <location>
        <begin position="1"/>
        <end position="163"/>
    </location>
</feature>
<dbReference type="Pfam" id="PF03105">
    <property type="entry name" value="SPX"/>
    <property type="match status" value="1"/>
</dbReference>
<keyword evidence="4 7" id="KW-1133">Transmembrane helix</keyword>
<accession>A0A9P8WIL2</accession>
<feature type="transmembrane region" description="Helical" evidence="7">
    <location>
        <begin position="408"/>
        <end position="431"/>
    </location>
</feature>
<evidence type="ECO:0000256" key="4">
    <source>
        <dbReference type="ARBA" id="ARBA00022989"/>
    </source>
</evidence>
<feature type="transmembrane region" description="Helical" evidence="7">
    <location>
        <begin position="443"/>
        <end position="464"/>
    </location>
</feature>
<evidence type="ECO:0000256" key="5">
    <source>
        <dbReference type="ARBA" id="ARBA00023136"/>
    </source>
</evidence>
<evidence type="ECO:0000256" key="1">
    <source>
        <dbReference type="ARBA" id="ARBA00004128"/>
    </source>
</evidence>
<keyword evidence="2" id="KW-0926">Vacuole</keyword>
<name>A0A9P8WIL2_9HYPO</name>
<dbReference type="PANTHER" id="PTHR46140:SF1">
    <property type="entry name" value="VACUOLAR TRANSPORTER CHAPERONE COMPLEX SUBUNIT 4-RELATED"/>
    <property type="match status" value="1"/>
</dbReference>
<feature type="transmembrane region" description="Helical" evidence="7">
    <location>
        <begin position="374"/>
        <end position="396"/>
    </location>
</feature>
<dbReference type="OrthoDB" id="5588846at2759"/>
<dbReference type="AlphaFoldDB" id="A0A9P8WIL2"/>
<evidence type="ECO:0000256" key="3">
    <source>
        <dbReference type="ARBA" id="ARBA00022692"/>
    </source>
</evidence>
<keyword evidence="5 7" id="KW-0472">Membrane</keyword>
<feature type="compositionally biased region" description="Polar residues" evidence="6">
    <location>
        <begin position="214"/>
        <end position="241"/>
    </location>
</feature>
<sequence length="468" mass="52964">MKFGRQLERESVPEWSLHNLDYNSLKHEIKVHTTRDQAMAMAIPGHQDEALSRFEDGLFNELANQHERLHLFVSSKADEISRRLEHLAKSIFRWIRKPQDQMTTDDAIKYQRRFAKYERELVRCGGDIQALSRFTNAQVVAFRKILKKYKKWTGSTTLTSRFNDIILSDPKSFTRRDFSQLQERHDEIYCTLRTSAPVLSEPSSPESVPQSLPNSLLHSFNPSTNGLHGSSARQQPQSQSDFEILPPPQMEEAPTKYWNEYDDGSECGSDDRYAIYIYPEDSASFPGLEYVQGFFKVPFEKARNWLKLDKQGERQSLLAASSLPRQYSSTTNNSDSDEEGGYASSDGYPSAGYAAHYALPSVSQQLASRYRENVFFWGTIGCFAASFILITIDGVLISTGKHRLRTEVDAGVTIGVVASLFSACSALGMMMYRNDPLSLPYRFMVWAAFIASCLLNGMLLVLVVGNTP</sequence>
<comment type="subcellular location">
    <subcellularLocation>
        <location evidence="1">Vacuole membrane</location>
        <topology evidence="1">Multi-pass membrane protein</topology>
    </subcellularLocation>
</comment>
<organism evidence="9 10">
    <name type="scientific">Thelonectria olida</name>
    <dbReference type="NCBI Taxonomy" id="1576542"/>
    <lineage>
        <taxon>Eukaryota</taxon>
        <taxon>Fungi</taxon>
        <taxon>Dikarya</taxon>
        <taxon>Ascomycota</taxon>
        <taxon>Pezizomycotina</taxon>
        <taxon>Sordariomycetes</taxon>
        <taxon>Hypocreomycetidae</taxon>
        <taxon>Hypocreales</taxon>
        <taxon>Nectriaceae</taxon>
        <taxon>Thelonectria</taxon>
    </lineage>
</organism>
<keyword evidence="3 7" id="KW-0812">Transmembrane</keyword>
<evidence type="ECO:0000313" key="9">
    <source>
        <dbReference type="EMBL" id="KAH6899997.1"/>
    </source>
</evidence>
<gene>
    <name evidence="9" type="ORF">B0T10DRAFT_12780</name>
</gene>
<dbReference type="GO" id="GO:0006799">
    <property type="term" value="P:polyphosphate biosynthetic process"/>
    <property type="evidence" value="ECO:0007669"/>
    <property type="project" value="UniProtKB-ARBA"/>
</dbReference>
<dbReference type="InterPro" id="IPR004331">
    <property type="entry name" value="SPX_dom"/>
</dbReference>
<dbReference type="PANTHER" id="PTHR46140">
    <property type="entry name" value="VACUOLAR TRANSPORTER CHAPERONE 1-RELATED"/>
    <property type="match status" value="1"/>
</dbReference>
<keyword evidence="10" id="KW-1185">Reference proteome</keyword>
<feature type="region of interest" description="Disordered" evidence="6">
    <location>
        <begin position="321"/>
        <end position="343"/>
    </location>
</feature>
<evidence type="ECO:0000256" key="6">
    <source>
        <dbReference type="SAM" id="MobiDB-lite"/>
    </source>
</evidence>
<evidence type="ECO:0000256" key="2">
    <source>
        <dbReference type="ARBA" id="ARBA00022554"/>
    </source>
</evidence>
<comment type="caution">
    <text evidence="9">The sequence shown here is derived from an EMBL/GenBank/DDBJ whole genome shotgun (WGS) entry which is preliminary data.</text>
</comment>